<keyword evidence="1" id="KW-0547">Nucleotide-binding</keyword>
<feature type="transmembrane region" description="Helical" evidence="3">
    <location>
        <begin position="1589"/>
        <end position="1614"/>
    </location>
</feature>
<dbReference type="PANTHER" id="PTHR44329">
    <property type="entry name" value="SERINE/THREONINE-PROTEIN KINASE TNNI3K-RELATED"/>
    <property type="match status" value="1"/>
</dbReference>
<feature type="region of interest" description="Disordered" evidence="2">
    <location>
        <begin position="1798"/>
        <end position="1859"/>
    </location>
</feature>
<protein>
    <recommendedName>
        <fullName evidence="8">Protein kinase domain-containing protein</fullName>
    </recommendedName>
</protein>
<dbReference type="Proteomes" id="UP000612055">
    <property type="component" value="Unassembled WGS sequence"/>
</dbReference>
<keyword evidence="3" id="KW-1133">Transmembrane helix</keyword>
<feature type="domain" description="Protein kinase" evidence="4">
    <location>
        <begin position="76"/>
        <end position="341"/>
    </location>
</feature>
<feature type="transmembrane region" description="Helical" evidence="3">
    <location>
        <begin position="1945"/>
        <end position="1966"/>
    </location>
</feature>
<dbReference type="InterPro" id="IPR051681">
    <property type="entry name" value="Ser/Thr_Kinases-Pseudokinases"/>
</dbReference>
<keyword evidence="3" id="KW-0812">Transmembrane</keyword>
<evidence type="ECO:0000256" key="2">
    <source>
        <dbReference type="SAM" id="MobiDB-lite"/>
    </source>
</evidence>
<feature type="compositionally biased region" description="Gly residues" evidence="2">
    <location>
        <begin position="1723"/>
        <end position="1740"/>
    </location>
</feature>
<dbReference type="Pfam" id="PF00069">
    <property type="entry name" value="Pkinase"/>
    <property type="match status" value="1"/>
</dbReference>
<organism evidence="6 7">
    <name type="scientific">Edaphochlamys debaryana</name>
    <dbReference type="NCBI Taxonomy" id="47281"/>
    <lineage>
        <taxon>Eukaryota</taxon>
        <taxon>Viridiplantae</taxon>
        <taxon>Chlorophyta</taxon>
        <taxon>core chlorophytes</taxon>
        <taxon>Chlorophyceae</taxon>
        <taxon>CS clade</taxon>
        <taxon>Chlamydomonadales</taxon>
        <taxon>Chlamydomonadales incertae sedis</taxon>
        <taxon>Edaphochlamys</taxon>
    </lineage>
</organism>
<feature type="region of interest" description="Disordered" evidence="2">
    <location>
        <begin position="1253"/>
        <end position="1301"/>
    </location>
</feature>
<accession>A0A836BPY2</accession>
<feature type="domain" description="MIB/HERC2" evidence="5">
    <location>
        <begin position="523"/>
        <end position="596"/>
    </location>
</feature>
<dbReference type="PROSITE" id="PS50011">
    <property type="entry name" value="PROTEIN_KINASE_DOM"/>
    <property type="match status" value="1"/>
</dbReference>
<feature type="compositionally biased region" description="Basic and acidic residues" evidence="2">
    <location>
        <begin position="1709"/>
        <end position="1719"/>
    </location>
</feature>
<keyword evidence="1" id="KW-0067">ATP-binding</keyword>
<evidence type="ECO:0000256" key="1">
    <source>
        <dbReference type="PROSITE-ProRule" id="PRU10141"/>
    </source>
</evidence>
<feature type="transmembrane region" description="Helical" evidence="3">
    <location>
        <begin position="907"/>
        <end position="933"/>
    </location>
</feature>
<reference evidence="6" key="1">
    <citation type="journal article" date="2020" name="bioRxiv">
        <title>Comparative genomics of Chlamydomonas.</title>
        <authorList>
            <person name="Craig R.J."/>
            <person name="Hasan A.R."/>
            <person name="Ness R.W."/>
            <person name="Keightley P.D."/>
        </authorList>
    </citation>
    <scope>NUCLEOTIDE SEQUENCE</scope>
    <source>
        <strain evidence="6">CCAP 11/70</strain>
    </source>
</reference>
<evidence type="ECO:0008006" key="8">
    <source>
        <dbReference type="Google" id="ProtNLM"/>
    </source>
</evidence>
<feature type="binding site" evidence="1">
    <location>
        <position position="103"/>
    </location>
    <ligand>
        <name>ATP</name>
        <dbReference type="ChEBI" id="CHEBI:30616"/>
    </ligand>
</feature>
<dbReference type="InterPro" id="IPR010606">
    <property type="entry name" value="Mib_Herc2"/>
</dbReference>
<name>A0A836BPY2_9CHLO</name>
<proteinExistence type="predicted"/>
<dbReference type="OrthoDB" id="552305at2759"/>
<feature type="transmembrane region" description="Helical" evidence="3">
    <location>
        <begin position="1987"/>
        <end position="2012"/>
    </location>
</feature>
<dbReference type="Gene3D" id="1.10.510.10">
    <property type="entry name" value="Transferase(Phosphotransferase) domain 1"/>
    <property type="match status" value="1"/>
</dbReference>
<feature type="compositionally biased region" description="Gly residues" evidence="2">
    <location>
        <begin position="1149"/>
        <end position="1161"/>
    </location>
</feature>
<evidence type="ECO:0000313" key="7">
    <source>
        <dbReference type="Proteomes" id="UP000612055"/>
    </source>
</evidence>
<dbReference type="GO" id="GO:0016567">
    <property type="term" value="P:protein ubiquitination"/>
    <property type="evidence" value="ECO:0007669"/>
    <property type="project" value="InterPro"/>
</dbReference>
<dbReference type="InterPro" id="IPR000719">
    <property type="entry name" value="Prot_kinase_dom"/>
</dbReference>
<feature type="domain" description="MIB/HERC2" evidence="5">
    <location>
        <begin position="444"/>
        <end position="518"/>
    </location>
</feature>
<dbReference type="GO" id="GO:0004674">
    <property type="term" value="F:protein serine/threonine kinase activity"/>
    <property type="evidence" value="ECO:0007669"/>
    <property type="project" value="TreeGrafter"/>
</dbReference>
<keyword evidence="3" id="KW-0472">Membrane</keyword>
<feature type="transmembrane region" description="Helical" evidence="3">
    <location>
        <begin position="1918"/>
        <end position="1939"/>
    </location>
</feature>
<dbReference type="InterPro" id="IPR017441">
    <property type="entry name" value="Protein_kinase_ATP_BS"/>
</dbReference>
<dbReference type="Gene3D" id="2.30.30.40">
    <property type="entry name" value="SH3 Domains"/>
    <property type="match status" value="2"/>
</dbReference>
<dbReference type="InterPro" id="IPR011009">
    <property type="entry name" value="Kinase-like_dom_sf"/>
</dbReference>
<evidence type="ECO:0000259" key="4">
    <source>
        <dbReference type="PROSITE" id="PS50011"/>
    </source>
</evidence>
<feature type="region of interest" description="Disordered" evidence="2">
    <location>
        <begin position="1134"/>
        <end position="1161"/>
    </location>
</feature>
<feature type="compositionally biased region" description="Polar residues" evidence="2">
    <location>
        <begin position="1815"/>
        <end position="1825"/>
    </location>
</feature>
<dbReference type="GO" id="GO:0004842">
    <property type="term" value="F:ubiquitin-protein transferase activity"/>
    <property type="evidence" value="ECO:0007669"/>
    <property type="project" value="InterPro"/>
</dbReference>
<sequence length="2141" mass="222736">MVASCGHTVGCKACSATIFTCEFCVKGSSLWPVPRATLSPNYALLNIIEEAKQVIAASMAAGPTDPRALSSKDLVLSSSQTLGQGGYGIVVLGTYMGEEVAVKLLPLSGNEREDGRFMSEAYTIARVAAKCAHVCRLVGICIKDCMLAIVMQRYESDLTSYLAKQPHGKLRLGQAVMLMQHVLYGLAELHEVGIVMGDLKPDNILMSKAGVPVLSDFGLSKVLSSNTRAATVTSTFGTFHYMPPEQFKSDNGTNFVTPASDMWSFAATMVHVLTGQPPWGALSEAAIARKLSVEQQAPPLPPGLPPPLEALLEACFAPDPRVRPSAAAALEWIEAWTHGLMVAQSPFVRSDSWDSTPRLLSYVKLADSYKDDPAVRGGPLQPHTYGIVMFYDPADGDNGSMLVKVLALEKVRDAHRLYPRAALRGVREAEVPAALRLRPLPGRGVPVCPGNAGRGMLVQRAPGWRNAGDTNGASGELGVLVQGSTCNTVWTVQWARGASGDYHTGREGRFELEHVRFHERGGSPVVSGCGALPGAAVTRGPSWHWGSQDGTPYDTGSLEPCSEPGKVAVRWPQRRRNTYWANPRTLQYDLSHAVRPGEPVTPFTSRAGLAVVRGPGWDRGNTVDGGTGLGTLLEPVRMGPGKPEALVWNVRWANGSTSNHAVHVEGRLSELQHAPYTAEGSAVLGTAVRLAKDGIKVGDARNGPLLDHLPPLRKPSVGLVVGTGPGGPMVMALRDRNTTHEYDRRALEFMPGAWAALQTKRVVMNRDGRAAFPGRKKAGRGGDLPYESEYVFYCGARMNQCRCGRCTNDGVCGPHAGCPCHACLELLGHTVGPDAAPGSGGAGAGAGASNDAAVATTVLDLARGAGVQRAMARATTIEETGESGDEGGAGCDAIKAAKIVAAARKEAALITFFGFGFLALALAGAVLAGAGAVQQTVQAEVGPAVIWDWLVPAGVAAAVATFVGVVMGTVQRTVVVCELVGGAVFALCSRPMRRGVGKVASKVARRLARKSTKACRPCQLTPPDQRLPAPHRSGSPLHSAVPARSGGTYHRFAGAVAETRPPPVAAPGSGVQERRWAPGAAGCDALGRGLAPCSLRGVQSPAAVLAPCPAFLMVTLGEEATAEAAAAGEAAAKGGVAGDGATDPSPGATGSGGGSGGGGGGGAEPWLDAPCGGPAYAAACARFVCHLRDDLGVAETEVFGLLSRRPSLAYTPPATVDASIAYLAVVLKGAGRGHRWGGWAPRGEQRRRQPLALDLALGPPPPPRPPPPRRAPALPAPPPQAPPLLPPPPPPLPRPPTPTPAARRARWTLIRFLRRAPGALALPRGALAAALARLSDVVEAGGGRTAGGAPERRRGPVGEAERRGASGSGVFGSGGVRARGLGAALEGSRRAGRQGQGQGEGVQAEGAHEVEGEEEDDRSPAALFSDVQLESVRQFVLFKENGVYSCVWATYFSGVQLVNLSGNALEGDFTSIDDFGDVCTPDFAGDDYADPDCASTSLHTLDVSRNALAGDISTGAALGDDVTDAICSTGCLSLVLEPGVAAPEVLCTAPLVVYAAGNPGLRYRPGTRFASGYVTRDRTNWCFEPASRWVLPTMWGVFLFLLACVLGTTLYARVKLKRVPFRMRAPPSFDVLPRTAGGTPAAGGTPRSVPAGAAGGGVRASVGLVDRQALIPKAASAPGLHPGAAAGAELEPGAAGAWADGFRRWKEAGQRRGWAERSRAHGQGQGGGLPGLGRPLGQGLGLPVSTSSGTALDAAARGAANGQTANGNGTTANGNVAVSAVAANGNGVSGRASRKALKAAAKAARRDPEGMRMGLTSSMGPSSSDPLYGAVPADPYASESDDSDTTGPYEPPSSSTSRGLVVRATSSGSGMVVSLGSRAAAAASRGGTGGGAAVGLGAGGGAVGGDEPRTWRSIAWAVLYWLYDVVCMELRTLLVLGMFGLECYWAYSLILYRGGWQLLVLIPNYLEHTLAGIAMLRAFMAGTHGRWKVVAAVPLLPFTMASLYLCWGFVAYPFGLADVGPMSWAKFIDLMDSCGDIFLGMMLMCFTDLPPLPPCQDIFLGMMLMCFTDLLSTMHHLASTLQASRGRGGAGGPAWTGASRGRSKGCAVPFKQWLRKELDVRREVPVVVDKSHRLELGDMRL</sequence>
<feature type="region of interest" description="Disordered" evidence="2">
    <location>
        <begin position="2084"/>
        <end position="2104"/>
    </location>
</feature>
<dbReference type="PROSITE" id="PS00107">
    <property type="entry name" value="PROTEIN_KINASE_ATP"/>
    <property type="match status" value="1"/>
</dbReference>
<dbReference type="InterPro" id="IPR037252">
    <property type="entry name" value="Mib_Herc2_sf"/>
</dbReference>
<evidence type="ECO:0000256" key="3">
    <source>
        <dbReference type="SAM" id="Phobius"/>
    </source>
</evidence>
<dbReference type="SUPFAM" id="SSF56112">
    <property type="entry name" value="Protein kinase-like (PK-like)"/>
    <property type="match status" value="1"/>
</dbReference>
<dbReference type="SUPFAM" id="SSF159034">
    <property type="entry name" value="Mib/herc2 domain-like"/>
    <property type="match status" value="3"/>
</dbReference>
<evidence type="ECO:0000313" key="6">
    <source>
        <dbReference type="EMBL" id="KAG2484570.1"/>
    </source>
</evidence>
<keyword evidence="7" id="KW-1185">Reference proteome</keyword>
<feature type="region of interest" description="Disordered" evidence="2">
    <location>
        <begin position="1340"/>
        <end position="1420"/>
    </location>
</feature>
<dbReference type="GO" id="GO:0005524">
    <property type="term" value="F:ATP binding"/>
    <property type="evidence" value="ECO:0007669"/>
    <property type="project" value="UniProtKB-UniRule"/>
</dbReference>
<dbReference type="EMBL" id="JAEHOE010000147">
    <property type="protein sequence ID" value="KAG2484570.1"/>
    <property type="molecule type" value="Genomic_DNA"/>
</dbReference>
<feature type="compositionally biased region" description="Basic and acidic residues" evidence="2">
    <location>
        <begin position="1350"/>
        <end position="1364"/>
    </location>
</feature>
<dbReference type="Gene3D" id="3.30.200.20">
    <property type="entry name" value="Phosphorylase Kinase, domain 1"/>
    <property type="match status" value="1"/>
</dbReference>
<gene>
    <name evidence="6" type="ORF">HYH03_016613</name>
</gene>
<feature type="compositionally biased region" description="Pro residues" evidence="2">
    <location>
        <begin position="1258"/>
        <end position="1299"/>
    </location>
</feature>
<dbReference type="SMART" id="SM00220">
    <property type="entry name" value="S_TKc"/>
    <property type="match status" value="1"/>
</dbReference>
<comment type="caution">
    <text evidence="6">The sequence shown here is derived from an EMBL/GenBank/DDBJ whole genome shotgun (WGS) entry which is preliminary data.</text>
</comment>
<feature type="domain" description="MIB/HERC2" evidence="5">
    <location>
        <begin position="597"/>
        <end position="677"/>
    </location>
</feature>
<feature type="compositionally biased region" description="Gly residues" evidence="2">
    <location>
        <begin position="1366"/>
        <end position="1377"/>
    </location>
</feature>
<evidence type="ECO:0000259" key="5">
    <source>
        <dbReference type="PROSITE" id="PS51416"/>
    </source>
</evidence>
<feature type="region of interest" description="Disordered" evidence="2">
    <location>
        <begin position="1018"/>
        <end position="1043"/>
    </location>
</feature>
<feature type="transmembrane region" description="Helical" evidence="3">
    <location>
        <begin position="945"/>
        <end position="967"/>
    </location>
</feature>
<dbReference type="CDD" id="cd14014">
    <property type="entry name" value="STKc_PknB_like"/>
    <property type="match status" value="1"/>
</dbReference>
<feature type="region of interest" description="Disordered" evidence="2">
    <location>
        <begin position="1709"/>
        <end position="1745"/>
    </location>
</feature>
<dbReference type="GO" id="GO:0046872">
    <property type="term" value="F:metal ion binding"/>
    <property type="evidence" value="ECO:0007669"/>
    <property type="project" value="InterPro"/>
</dbReference>
<dbReference type="PROSITE" id="PS51416">
    <property type="entry name" value="MIB_HERC2"/>
    <property type="match status" value="3"/>
</dbReference>